<feature type="domain" description="Histidine kinase" evidence="15">
    <location>
        <begin position="194"/>
        <end position="406"/>
    </location>
</feature>
<feature type="transmembrane region" description="Helical" evidence="14">
    <location>
        <begin position="104"/>
        <end position="126"/>
    </location>
</feature>
<dbReference type="InterPro" id="IPR003661">
    <property type="entry name" value="HisK_dim/P_dom"/>
</dbReference>
<evidence type="ECO:0000313" key="17">
    <source>
        <dbReference type="Proteomes" id="UP000217465"/>
    </source>
</evidence>
<evidence type="ECO:0000256" key="10">
    <source>
        <dbReference type="ARBA" id="ARBA00022840"/>
    </source>
</evidence>
<evidence type="ECO:0000256" key="6">
    <source>
        <dbReference type="ARBA" id="ARBA00022679"/>
    </source>
</evidence>
<dbReference type="PROSITE" id="PS50109">
    <property type="entry name" value="HIS_KIN"/>
    <property type="match status" value="1"/>
</dbReference>
<evidence type="ECO:0000256" key="8">
    <source>
        <dbReference type="ARBA" id="ARBA00022741"/>
    </source>
</evidence>
<dbReference type="InterPro" id="IPR036890">
    <property type="entry name" value="HATPase_C_sf"/>
</dbReference>
<dbReference type="Pfam" id="PF00512">
    <property type="entry name" value="HisKA"/>
    <property type="match status" value="1"/>
</dbReference>
<dbReference type="PANTHER" id="PTHR45528">
    <property type="entry name" value="SENSOR HISTIDINE KINASE CPXA"/>
    <property type="match status" value="1"/>
</dbReference>
<dbReference type="InterPro" id="IPR005467">
    <property type="entry name" value="His_kinase_dom"/>
</dbReference>
<organism evidence="16 17">
    <name type="scientific">Streptococcus parauberis</name>
    <dbReference type="NCBI Taxonomy" id="1348"/>
    <lineage>
        <taxon>Bacteria</taxon>
        <taxon>Bacillati</taxon>
        <taxon>Bacillota</taxon>
        <taxon>Bacilli</taxon>
        <taxon>Lactobacillales</taxon>
        <taxon>Streptococcaceae</taxon>
        <taxon>Streptococcus</taxon>
    </lineage>
</organism>
<comment type="caution">
    <text evidence="16">The sequence shown here is derived from an EMBL/GenBank/DDBJ whole genome shotgun (WGS) entry which is preliminary data.</text>
</comment>
<keyword evidence="9" id="KW-0418">Kinase</keyword>
<keyword evidence="13 14" id="KW-0472">Membrane</keyword>
<evidence type="ECO:0000256" key="3">
    <source>
        <dbReference type="ARBA" id="ARBA00012438"/>
    </source>
</evidence>
<dbReference type="InterPro" id="IPR050398">
    <property type="entry name" value="HssS/ArlS-like"/>
</dbReference>
<dbReference type="Proteomes" id="UP000217465">
    <property type="component" value="Unassembled WGS sequence"/>
</dbReference>
<dbReference type="Gene3D" id="3.30.565.10">
    <property type="entry name" value="Histidine kinase-like ATPase, C-terminal domain"/>
    <property type="match status" value="1"/>
</dbReference>
<name>A0A854WDQ5_9STRE</name>
<evidence type="ECO:0000313" key="16">
    <source>
        <dbReference type="EMBL" id="PCH12638.1"/>
    </source>
</evidence>
<keyword evidence="4" id="KW-1003">Cell membrane</keyword>
<gene>
    <name evidence="16" type="primary">srrB</name>
    <name evidence="16" type="ORF">A9Y57_01357</name>
</gene>
<evidence type="ECO:0000256" key="2">
    <source>
        <dbReference type="ARBA" id="ARBA00004651"/>
    </source>
</evidence>
<evidence type="ECO:0000256" key="7">
    <source>
        <dbReference type="ARBA" id="ARBA00022692"/>
    </source>
</evidence>
<dbReference type="AlphaFoldDB" id="A0A854WDQ5"/>
<keyword evidence="7 14" id="KW-0812">Transmembrane</keyword>
<dbReference type="EC" id="2.7.13.3" evidence="3"/>
<reference evidence="16 17" key="1">
    <citation type="submission" date="2016-06" db="EMBL/GenBank/DDBJ databases">
        <authorList>
            <person name="Haines A.N."/>
            <person name="Council K.R."/>
        </authorList>
    </citation>
    <scope>NUCLEOTIDE SEQUENCE [LARGE SCALE GENOMIC DNA]</scope>
    <source>
        <strain evidence="16 17">SP158-29</strain>
    </source>
</reference>
<sequence>MTNFKKFSILFLLLEIIIIFISNIFYFQYVANSSEKIYQVDINRLVKQLEKDPNSTKDLTEFPSVLKVSSYDSSQSYNNHYAVKKINNKLYAIEYRIRDRYFEIIPLNIGFLVLFFLSVFLLSYLWQKLIRPFNRMSDMTHQLAKGYLVKPLDAEKSKFLGKFLWGLDMLRENLADEKHKALNLEKDKKTLILSLTHDIKTPLSAIELYTRALQSGLYKSPEKNEEALKGISKNIKKIATYVDEISLASKEDFLNIVVKDGEYYLASLLQEVKSYYEPKLKNLKIDFKVDDTDNCLLLGDLDRTIEVIQNGVENAIKYGDGKEIIISVSEEENCKLISIQNTGYFFKEEELPHIFDSFYRGSNSKSVKGSGLGLYIAKTIMRKMHGDIFVEIKNNKFCLTLVIQKV</sequence>
<keyword evidence="8" id="KW-0547">Nucleotide-binding</keyword>
<accession>A0A854WDQ5</accession>
<dbReference type="GO" id="GO:0000155">
    <property type="term" value="F:phosphorelay sensor kinase activity"/>
    <property type="evidence" value="ECO:0007669"/>
    <property type="project" value="InterPro"/>
</dbReference>
<keyword evidence="11 14" id="KW-1133">Transmembrane helix</keyword>
<evidence type="ECO:0000256" key="4">
    <source>
        <dbReference type="ARBA" id="ARBA00022475"/>
    </source>
</evidence>
<dbReference type="SUPFAM" id="SSF47384">
    <property type="entry name" value="Homodimeric domain of signal transducing histidine kinase"/>
    <property type="match status" value="1"/>
</dbReference>
<keyword evidence="12" id="KW-0902">Two-component regulatory system</keyword>
<dbReference type="EMBL" id="NSGR01000008">
    <property type="protein sequence ID" value="PCH12638.1"/>
    <property type="molecule type" value="Genomic_DNA"/>
</dbReference>
<dbReference type="GO" id="GO:0005524">
    <property type="term" value="F:ATP binding"/>
    <property type="evidence" value="ECO:0007669"/>
    <property type="project" value="UniProtKB-KW"/>
</dbReference>
<dbReference type="SMART" id="SM00388">
    <property type="entry name" value="HisKA"/>
    <property type="match status" value="1"/>
</dbReference>
<dbReference type="Pfam" id="PF02518">
    <property type="entry name" value="HATPase_c"/>
    <property type="match status" value="1"/>
</dbReference>
<evidence type="ECO:0000256" key="1">
    <source>
        <dbReference type="ARBA" id="ARBA00000085"/>
    </source>
</evidence>
<dbReference type="PANTHER" id="PTHR45528:SF1">
    <property type="entry name" value="SENSOR HISTIDINE KINASE CPXA"/>
    <property type="match status" value="1"/>
</dbReference>
<dbReference type="SUPFAM" id="SSF55874">
    <property type="entry name" value="ATPase domain of HSP90 chaperone/DNA topoisomerase II/histidine kinase"/>
    <property type="match status" value="1"/>
</dbReference>
<comment type="subcellular location">
    <subcellularLocation>
        <location evidence="2">Cell membrane</location>
        <topology evidence="2">Multi-pass membrane protein</topology>
    </subcellularLocation>
</comment>
<dbReference type="CDD" id="cd00075">
    <property type="entry name" value="HATPase"/>
    <property type="match status" value="1"/>
</dbReference>
<evidence type="ECO:0000256" key="12">
    <source>
        <dbReference type="ARBA" id="ARBA00023012"/>
    </source>
</evidence>
<keyword evidence="10" id="KW-0067">ATP-binding</keyword>
<evidence type="ECO:0000256" key="13">
    <source>
        <dbReference type="ARBA" id="ARBA00023136"/>
    </source>
</evidence>
<keyword evidence="5" id="KW-0597">Phosphoprotein</keyword>
<evidence type="ECO:0000259" key="15">
    <source>
        <dbReference type="PROSITE" id="PS50109"/>
    </source>
</evidence>
<dbReference type="RefSeq" id="WP_096633655.1">
    <property type="nucleotide sequence ID" value="NZ_NSGR01000008.1"/>
</dbReference>
<evidence type="ECO:0000256" key="14">
    <source>
        <dbReference type="SAM" id="Phobius"/>
    </source>
</evidence>
<protein>
    <recommendedName>
        <fullName evidence="3">histidine kinase</fullName>
        <ecNumber evidence="3">2.7.13.3</ecNumber>
    </recommendedName>
</protein>
<feature type="transmembrane region" description="Helical" evidence="14">
    <location>
        <begin position="7"/>
        <end position="29"/>
    </location>
</feature>
<evidence type="ECO:0000256" key="9">
    <source>
        <dbReference type="ARBA" id="ARBA00022777"/>
    </source>
</evidence>
<dbReference type="InterPro" id="IPR036097">
    <property type="entry name" value="HisK_dim/P_sf"/>
</dbReference>
<keyword evidence="6" id="KW-0808">Transferase</keyword>
<dbReference type="GO" id="GO:0005886">
    <property type="term" value="C:plasma membrane"/>
    <property type="evidence" value="ECO:0007669"/>
    <property type="project" value="UniProtKB-SubCell"/>
</dbReference>
<evidence type="ECO:0000256" key="11">
    <source>
        <dbReference type="ARBA" id="ARBA00022989"/>
    </source>
</evidence>
<dbReference type="CDD" id="cd00082">
    <property type="entry name" value="HisKA"/>
    <property type="match status" value="1"/>
</dbReference>
<comment type="catalytic activity">
    <reaction evidence="1">
        <text>ATP + protein L-histidine = ADP + protein N-phospho-L-histidine.</text>
        <dbReference type="EC" id="2.7.13.3"/>
    </reaction>
</comment>
<proteinExistence type="predicted"/>
<dbReference type="SMART" id="SM00387">
    <property type="entry name" value="HATPase_c"/>
    <property type="match status" value="1"/>
</dbReference>
<dbReference type="Gene3D" id="1.10.287.130">
    <property type="match status" value="1"/>
</dbReference>
<evidence type="ECO:0000256" key="5">
    <source>
        <dbReference type="ARBA" id="ARBA00022553"/>
    </source>
</evidence>
<dbReference type="InterPro" id="IPR003594">
    <property type="entry name" value="HATPase_dom"/>
</dbReference>